<dbReference type="GO" id="GO:0002218">
    <property type="term" value="P:activation of innate immune response"/>
    <property type="evidence" value="ECO:0007669"/>
    <property type="project" value="InterPro"/>
</dbReference>
<gene>
    <name evidence="4" type="ORF">BSL78_12395</name>
</gene>
<dbReference type="SMART" id="SM00343">
    <property type="entry name" value="ZnF_C2HC"/>
    <property type="match status" value="3"/>
</dbReference>
<dbReference type="PROSITE" id="PS50158">
    <property type="entry name" value="ZF_CCHC"/>
    <property type="match status" value="2"/>
</dbReference>
<dbReference type="GO" id="GO:0008270">
    <property type="term" value="F:zinc ion binding"/>
    <property type="evidence" value="ECO:0007669"/>
    <property type="project" value="UniProtKB-KW"/>
</dbReference>
<keyword evidence="1" id="KW-0862">Zinc</keyword>
<keyword evidence="1" id="KW-0479">Metal-binding</keyword>
<evidence type="ECO:0000313" key="5">
    <source>
        <dbReference type="Proteomes" id="UP000230750"/>
    </source>
</evidence>
<dbReference type="EMBL" id="MRZV01000407">
    <property type="protein sequence ID" value="PIK50709.1"/>
    <property type="molecule type" value="Genomic_DNA"/>
</dbReference>
<keyword evidence="1" id="KW-0863">Zinc-finger</keyword>
<dbReference type="InterPro" id="IPR001878">
    <property type="entry name" value="Znf_CCHC"/>
</dbReference>
<dbReference type="PANTHER" id="PTHR22639">
    <property type="entry name" value="GAG-RELATED PROTEIN"/>
    <property type="match status" value="1"/>
</dbReference>
<dbReference type="PANTHER" id="PTHR22639:SF3">
    <property type="entry name" value="ZINC FINGER CCHC DOMAIN-CONTAINING PROTEIN 3"/>
    <property type="match status" value="1"/>
</dbReference>
<evidence type="ECO:0000313" key="4">
    <source>
        <dbReference type="EMBL" id="PIK50709.1"/>
    </source>
</evidence>
<evidence type="ECO:0000256" key="1">
    <source>
        <dbReference type="PROSITE-ProRule" id="PRU00047"/>
    </source>
</evidence>
<dbReference type="OrthoDB" id="427960at2759"/>
<dbReference type="SUPFAM" id="SSF57756">
    <property type="entry name" value="Retrovirus zinc finger-like domains"/>
    <property type="match status" value="2"/>
</dbReference>
<evidence type="ECO:0000259" key="3">
    <source>
        <dbReference type="PROSITE" id="PS50158"/>
    </source>
</evidence>
<feature type="domain" description="CCHC-type" evidence="3">
    <location>
        <begin position="160"/>
        <end position="175"/>
    </location>
</feature>
<reference evidence="4 5" key="1">
    <citation type="journal article" date="2017" name="PLoS Biol.">
        <title>The sea cucumber genome provides insights into morphological evolution and visceral regeneration.</title>
        <authorList>
            <person name="Zhang X."/>
            <person name="Sun L."/>
            <person name="Yuan J."/>
            <person name="Sun Y."/>
            <person name="Gao Y."/>
            <person name="Zhang L."/>
            <person name="Li S."/>
            <person name="Dai H."/>
            <person name="Hamel J.F."/>
            <person name="Liu C."/>
            <person name="Yu Y."/>
            <person name="Liu S."/>
            <person name="Lin W."/>
            <person name="Guo K."/>
            <person name="Jin S."/>
            <person name="Xu P."/>
            <person name="Storey K.B."/>
            <person name="Huan P."/>
            <person name="Zhang T."/>
            <person name="Zhou Y."/>
            <person name="Zhang J."/>
            <person name="Lin C."/>
            <person name="Li X."/>
            <person name="Xing L."/>
            <person name="Huo D."/>
            <person name="Sun M."/>
            <person name="Wang L."/>
            <person name="Mercier A."/>
            <person name="Li F."/>
            <person name="Yang H."/>
            <person name="Xiang J."/>
        </authorList>
    </citation>
    <scope>NUCLEOTIDE SEQUENCE [LARGE SCALE GENOMIC DNA]</scope>
    <source>
        <strain evidence="4">Shaxun</strain>
        <tissue evidence="4">Muscle</tissue>
    </source>
</reference>
<protein>
    <submittedName>
        <fullName evidence="4">Putative zinc finger CCHC domain-containing protein 3-like</fullName>
    </submittedName>
</protein>
<dbReference type="Proteomes" id="UP000230750">
    <property type="component" value="Unassembled WGS sequence"/>
</dbReference>
<feature type="domain" description="CCHC-type" evidence="3">
    <location>
        <begin position="197"/>
        <end position="212"/>
    </location>
</feature>
<sequence length="548" mass="59852">MAARRDSKIVLLSFSGEAKVVPGQVFSVLRSVGLKVPGEVDALQRKPLRGMNCFDVRFTSEAARVRGVHVLEGVEVTPYDSSVWVTVLHLPLDMSEQIVVRTLGRFGKVTGYEEPEFLECKGVKTGTRRVRLQLKSDIPSTLWANGHRAHVAYPGQPRTCWRCGLEGHEARLCPNKRCSRCLQVGHTLAECKGDIVCNSCGKTGHLARLCPDRSYAARVATGVVEAVPVPAFQTVSPDAPLIAPVSDTSAPVEVFNSPSCSTSSLEEVAAPAETASLPTKAEQDKTAEMVLAEWHAEQDAACTGSPVAAPAIGDTSRPSSQPAQETLSGPDSDSPMEDSTTALVVVAKESSDWFDETKHATDLTDSSGPSTLPAVASTIPDTMVASGPPVPCDEELRGLLGRRKRGNTAKGLKRAVLGKHRRWNSFIQTRQVLCPAFPRSRCSIISCPLSDHDAVVLRLQLPESFHVEKGLWRLNTEIVKEQNFKEQFVEKYRGWQSLKPAFPNALVWWDEVKSLIKQFAIRYVLRELTNGDSSSIPCAKSKGWFFIV</sequence>
<comment type="caution">
    <text evidence="4">The sequence shown here is derived from an EMBL/GenBank/DDBJ whole genome shotgun (WGS) entry which is preliminary data.</text>
</comment>
<dbReference type="InterPro" id="IPR036875">
    <property type="entry name" value="Znf_CCHC_sf"/>
</dbReference>
<keyword evidence="5" id="KW-1185">Reference proteome</keyword>
<name>A0A2G8KRS8_STIJA</name>
<dbReference type="GO" id="GO:0003723">
    <property type="term" value="F:RNA binding"/>
    <property type="evidence" value="ECO:0007669"/>
    <property type="project" value="InterPro"/>
</dbReference>
<feature type="compositionally biased region" description="Polar residues" evidence="2">
    <location>
        <begin position="316"/>
        <end position="338"/>
    </location>
</feature>
<feature type="region of interest" description="Disordered" evidence="2">
    <location>
        <begin position="301"/>
        <end position="338"/>
    </location>
</feature>
<accession>A0A2G8KRS8</accession>
<dbReference type="GO" id="GO:0003690">
    <property type="term" value="F:double-stranded DNA binding"/>
    <property type="evidence" value="ECO:0007669"/>
    <property type="project" value="InterPro"/>
</dbReference>
<dbReference type="InterPro" id="IPR042509">
    <property type="entry name" value="ZCCHC3"/>
</dbReference>
<proteinExistence type="predicted"/>
<dbReference type="Pfam" id="PF00098">
    <property type="entry name" value="zf-CCHC"/>
    <property type="match status" value="1"/>
</dbReference>
<dbReference type="AlphaFoldDB" id="A0A2G8KRS8"/>
<dbReference type="Gene3D" id="4.10.60.10">
    <property type="entry name" value="Zinc finger, CCHC-type"/>
    <property type="match status" value="1"/>
</dbReference>
<organism evidence="4 5">
    <name type="scientific">Stichopus japonicus</name>
    <name type="common">Sea cucumber</name>
    <dbReference type="NCBI Taxonomy" id="307972"/>
    <lineage>
        <taxon>Eukaryota</taxon>
        <taxon>Metazoa</taxon>
        <taxon>Echinodermata</taxon>
        <taxon>Eleutherozoa</taxon>
        <taxon>Echinozoa</taxon>
        <taxon>Holothuroidea</taxon>
        <taxon>Aspidochirotacea</taxon>
        <taxon>Aspidochirotida</taxon>
        <taxon>Stichopodidae</taxon>
        <taxon>Apostichopus</taxon>
    </lineage>
</organism>
<evidence type="ECO:0000256" key="2">
    <source>
        <dbReference type="SAM" id="MobiDB-lite"/>
    </source>
</evidence>